<feature type="domain" description="Myb-like" evidence="2">
    <location>
        <begin position="174"/>
        <end position="219"/>
    </location>
</feature>
<evidence type="ECO:0000313" key="4">
    <source>
        <dbReference type="EMBL" id="EGR48818.1"/>
    </source>
</evidence>
<feature type="domain" description="HTH myb-type" evidence="3">
    <location>
        <begin position="118"/>
        <end position="172"/>
    </location>
</feature>
<dbReference type="SMART" id="SM00717">
    <property type="entry name" value="SANT"/>
    <property type="match status" value="2"/>
</dbReference>
<gene>
    <name evidence="4" type="ORF">TRIREDRAFT_107541</name>
</gene>
<dbReference type="GeneID" id="18481487"/>
<dbReference type="HOGENOM" id="CLU_1180361_0_0_1"/>
<dbReference type="CDD" id="cd00167">
    <property type="entry name" value="SANT"/>
    <property type="match status" value="1"/>
</dbReference>
<keyword evidence="5" id="KW-1185">Reference proteome</keyword>
<proteinExistence type="predicted"/>
<dbReference type="EMBL" id="GL985064">
    <property type="protein sequence ID" value="EGR48818.1"/>
    <property type="molecule type" value="Genomic_DNA"/>
</dbReference>
<name>G0RJV6_HYPJQ</name>
<feature type="region of interest" description="Disordered" evidence="1">
    <location>
        <begin position="71"/>
        <end position="97"/>
    </location>
</feature>
<dbReference type="SMR" id="G0RJV6"/>
<dbReference type="SUPFAM" id="SSF46689">
    <property type="entry name" value="Homeodomain-like"/>
    <property type="match status" value="2"/>
</dbReference>
<evidence type="ECO:0000259" key="3">
    <source>
        <dbReference type="PROSITE" id="PS51294"/>
    </source>
</evidence>
<dbReference type="RefSeq" id="XP_006965528.1">
    <property type="nucleotide sequence ID" value="XM_006965466.1"/>
</dbReference>
<dbReference type="Proteomes" id="UP000008984">
    <property type="component" value="Unassembled WGS sequence"/>
</dbReference>
<reference evidence="4 5" key="1">
    <citation type="journal article" date="2008" name="Nat. Biotechnol.">
        <title>Genome sequencing and analysis of the biomass-degrading fungus Trichoderma reesei (syn. Hypocrea jecorina).</title>
        <authorList>
            <person name="Martinez D."/>
            <person name="Berka R.M."/>
            <person name="Henrissat B."/>
            <person name="Saloheimo M."/>
            <person name="Arvas M."/>
            <person name="Baker S.E."/>
            <person name="Chapman J."/>
            <person name="Chertkov O."/>
            <person name="Coutinho P.M."/>
            <person name="Cullen D."/>
            <person name="Danchin E.G."/>
            <person name="Grigoriev I.V."/>
            <person name="Harris P."/>
            <person name="Jackson M."/>
            <person name="Kubicek C.P."/>
            <person name="Han C.S."/>
            <person name="Ho I."/>
            <person name="Larrondo L.F."/>
            <person name="de Leon A.L."/>
            <person name="Magnuson J.K."/>
            <person name="Merino S."/>
            <person name="Misra M."/>
            <person name="Nelson B."/>
            <person name="Putnam N."/>
            <person name="Robbertse B."/>
            <person name="Salamov A.A."/>
            <person name="Schmoll M."/>
            <person name="Terry A."/>
            <person name="Thayer N."/>
            <person name="Westerholm-Parvinen A."/>
            <person name="Schoch C.L."/>
            <person name="Yao J."/>
            <person name="Barabote R."/>
            <person name="Nelson M.A."/>
            <person name="Detter C."/>
            <person name="Bruce D."/>
            <person name="Kuske C.R."/>
            <person name="Xie G."/>
            <person name="Richardson P."/>
            <person name="Rokhsar D.S."/>
            <person name="Lucas S.M."/>
            <person name="Rubin E.M."/>
            <person name="Dunn-Coleman N."/>
            <person name="Ward M."/>
            <person name="Brettin T.S."/>
        </authorList>
    </citation>
    <scope>NUCLEOTIDE SEQUENCE [LARGE SCALE GENOMIC DNA]</scope>
    <source>
        <strain evidence="4 5">QM6a</strain>
    </source>
</reference>
<sequence>MSYNERLHLHETNLTPMTAPSYSPYYSVTDDQKRYSDDPYSQNSSYVGSRTAHADAATSYIYGPYGVPDSSMSSMPRPSHHHHHLPDTGRSSASMLEEHGQDSYNLVGQEGMPSPARRPQRPRVKFSKEEDELLIELKEKRHLTWKQIADFFPGRNPGTLQVRYCTRLKTEGTSWTREMDERLLDALKSYEDEKWRIVAQRVGNGVTPMGCCNRVWELFNDDLDDASQFSFSHES</sequence>
<dbReference type="InterPro" id="IPR017930">
    <property type="entry name" value="Myb_dom"/>
</dbReference>
<protein>
    <submittedName>
        <fullName evidence="4">Predicted protein</fullName>
    </submittedName>
</protein>
<dbReference type="Pfam" id="PF13921">
    <property type="entry name" value="Myb_DNA-bind_6"/>
    <property type="match status" value="1"/>
</dbReference>
<dbReference type="OrthoDB" id="2143914at2759"/>
<dbReference type="AlphaFoldDB" id="G0RJV6"/>
<dbReference type="PROSITE" id="PS50090">
    <property type="entry name" value="MYB_LIKE"/>
    <property type="match status" value="2"/>
</dbReference>
<evidence type="ECO:0000256" key="1">
    <source>
        <dbReference type="SAM" id="MobiDB-lite"/>
    </source>
</evidence>
<evidence type="ECO:0000313" key="5">
    <source>
        <dbReference type="Proteomes" id="UP000008984"/>
    </source>
</evidence>
<dbReference type="PROSITE" id="PS51294">
    <property type="entry name" value="HTH_MYB"/>
    <property type="match status" value="1"/>
</dbReference>
<accession>G0RJV6</accession>
<evidence type="ECO:0000259" key="2">
    <source>
        <dbReference type="PROSITE" id="PS50090"/>
    </source>
</evidence>
<dbReference type="InterPro" id="IPR009057">
    <property type="entry name" value="Homeodomain-like_sf"/>
</dbReference>
<dbReference type="KEGG" id="tre:TRIREDRAFT_107541"/>
<feature type="domain" description="Myb-like" evidence="2">
    <location>
        <begin position="118"/>
        <end position="168"/>
    </location>
</feature>
<dbReference type="VEuPathDB" id="FungiDB:TRIREDRAFT_107541"/>
<dbReference type="InterPro" id="IPR001005">
    <property type="entry name" value="SANT/Myb"/>
</dbReference>
<dbReference type="Gene3D" id="1.10.10.60">
    <property type="entry name" value="Homeodomain-like"/>
    <property type="match status" value="2"/>
</dbReference>
<dbReference type="eggNOG" id="ENOG502RZP2">
    <property type="taxonomic scope" value="Eukaryota"/>
</dbReference>
<organism evidence="5">
    <name type="scientific">Hypocrea jecorina (strain QM6a)</name>
    <name type="common">Trichoderma reesei</name>
    <dbReference type="NCBI Taxonomy" id="431241"/>
    <lineage>
        <taxon>Eukaryota</taxon>
        <taxon>Fungi</taxon>
        <taxon>Dikarya</taxon>
        <taxon>Ascomycota</taxon>
        <taxon>Pezizomycotina</taxon>
        <taxon>Sordariomycetes</taxon>
        <taxon>Hypocreomycetidae</taxon>
        <taxon>Hypocreales</taxon>
        <taxon>Hypocreaceae</taxon>
        <taxon>Trichoderma</taxon>
    </lineage>
</organism>